<comment type="caution">
    <text evidence="1">The sequence shown here is derived from an EMBL/GenBank/DDBJ whole genome shotgun (WGS) entry which is preliminary data.</text>
</comment>
<dbReference type="EMBL" id="AAVO02000028">
    <property type="protein sequence ID" value="EDM85552.1"/>
    <property type="molecule type" value="Genomic_DNA"/>
</dbReference>
<dbReference type="AlphaFoldDB" id="A5ZXV3"/>
<reference evidence="1 2" key="1">
    <citation type="submission" date="2007-03" db="EMBL/GenBank/DDBJ databases">
        <authorList>
            <person name="Fulton L."/>
            <person name="Clifton S."/>
            <person name="Fulton B."/>
            <person name="Xu J."/>
            <person name="Minx P."/>
            <person name="Pepin K.H."/>
            <person name="Johnson M."/>
            <person name="Thiruvilangam P."/>
            <person name="Bhonagiri V."/>
            <person name="Nash W.E."/>
            <person name="Mardis E.R."/>
            <person name="Wilson R.K."/>
        </authorList>
    </citation>
    <scope>NUCLEOTIDE SEQUENCE [LARGE SCALE GENOMIC DNA]</scope>
    <source>
        <strain evidence="1 2">ATCC 29174</strain>
    </source>
</reference>
<proteinExistence type="predicted"/>
<protein>
    <submittedName>
        <fullName evidence="1">Uncharacterized protein</fullName>
    </submittedName>
</protein>
<name>A5ZXV3_9FIRM</name>
<evidence type="ECO:0000313" key="1">
    <source>
        <dbReference type="EMBL" id="EDM85552.1"/>
    </source>
</evidence>
<organism evidence="1 2">
    <name type="scientific">Blautia obeum ATCC 29174</name>
    <dbReference type="NCBI Taxonomy" id="411459"/>
    <lineage>
        <taxon>Bacteria</taxon>
        <taxon>Bacillati</taxon>
        <taxon>Bacillota</taxon>
        <taxon>Clostridia</taxon>
        <taxon>Lachnospirales</taxon>
        <taxon>Lachnospiraceae</taxon>
        <taxon>Blautia</taxon>
    </lineage>
</organism>
<sequence length="47" mass="5616">MDWTVDNITDKKEIQVQVDLVLACQLQKQSYRRIKVKLPQKIKTEKD</sequence>
<gene>
    <name evidence="1" type="ORF">RUMOBE_03859</name>
</gene>
<dbReference type="Proteomes" id="UP000006002">
    <property type="component" value="Unassembled WGS sequence"/>
</dbReference>
<reference evidence="1 2" key="2">
    <citation type="submission" date="2007-04" db="EMBL/GenBank/DDBJ databases">
        <title>Draft genome sequence of Ruminococcus obeum (ATCC 29174).</title>
        <authorList>
            <person name="Sudarsanam P."/>
            <person name="Ley R."/>
            <person name="Guruge J."/>
            <person name="Turnbaugh P.J."/>
            <person name="Mahowald M."/>
            <person name="Liep D."/>
            <person name="Gordon J."/>
        </authorList>
    </citation>
    <scope>NUCLEOTIDE SEQUENCE [LARGE SCALE GENOMIC DNA]</scope>
    <source>
        <strain evidence="1 2">ATCC 29174</strain>
    </source>
</reference>
<dbReference type="HOGENOM" id="CLU_3165215_0_0_9"/>
<accession>A5ZXV3</accession>
<evidence type="ECO:0000313" key="2">
    <source>
        <dbReference type="Proteomes" id="UP000006002"/>
    </source>
</evidence>